<dbReference type="SUPFAM" id="SSF55811">
    <property type="entry name" value="Nudix"/>
    <property type="match status" value="1"/>
</dbReference>
<dbReference type="Gene3D" id="1.10.340.30">
    <property type="entry name" value="Hypothetical protein, domain 2"/>
    <property type="match status" value="1"/>
</dbReference>
<dbReference type="PATRIC" id="fig|1513271.3.peg.1243"/>
<keyword evidence="17" id="KW-1185">Reference proteome</keyword>
<dbReference type="NCBIfam" id="TIGR01084">
    <property type="entry name" value="mutY"/>
    <property type="match status" value="1"/>
</dbReference>
<evidence type="ECO:0000256" key="13">
    <source>
        <dbReference type="ARBA" id="ARBA00023295"/>
    </source>
</evidence>
<dbReference type="InterPro" id="IPR000445">
    <property type="entry name" value="HhH_motif"/>
</dbReference>
<keyword evidence="13 14" id="KW-0326">Glycosidase</keyword>
<dbReference type="Proteomes" id="UP000037600">
    <property type="component" value="Unassembled WGS sequence"/>
</dbReference>
<comment type="caution">
    <text evidence="16">The sequence shown here is derived from an EMBL/GenBank/DDBJ whole genome shotgun (WGS) entry which is preliminary data.</text>
</comment>
<keyword evidence="8 14" id="KW-0227">DNA damage</keyword>
<feature type="domain" description="HhH-GPD" evidence="15">
    <location>
        <begin position="41"/>
        <end position="191"/>
    </location>
</feature>
<dbReference type="InterPro" id="IPR023170">
    <property type="entry name" value="HhH_base_excis_C"/>
</dbReference>
<sequence>MLANKTEFGDQVIAWYHQHGRKHLPWQQNKTLYTTWLSEVMLQQTQVTTVIPYFERFTTRFPTLEALAKAEEDEVLQLWTGLGYYARARNLLKAAKTMISEHKGFPENFDQVLALPGIGRSTAGAILSLTLKQAYPILDGNVKRVLCRYFAIQTWSGEKKTQDKLWQLSEQVTPAQDIEYFNQAMMDLGAGICSRSKPKCSLCPLVNSCQAYKKELTKQLPISKPKKDKPVKQTYMLALNYKQSVLLAKRPSSGIWGGLYTLPESDRKLNEAEIEQLFSVKVSKVIEKPEFRHTFTHFHLDVTPIEIEVKQVISSIRDTSEVWFQLKSDAEFGMSVPTQKILNLISEQL</sequence>
<gene>
    <name evidence="16" type="ORF">XM47_06065</name>
</gene>
<dbReference type="SMART" id="SM00478">
    <property type="entry name" value="ENDO3c"/>
    <property type="match status" value="1"/>
</dbReference>
<dbReference type="PROSITE" id="PS00764">
    <property type="entry name" value="ENDONUCLEASE_III_1"/>
    <property type="match status" value="1"/>
</dbReference>
<evidence type="ECO:0000259" key="15">
    <source>
        <dbReference type="SMART" id="SM00478"/>
    </source>
</evidence>
<name>A0A0J8GTD5_9ALTE</name>
<keyword evidence="6" id="KW-0004">4Fe-4S</keyword>
<dbReference type="InterPro" id="IPR011257">
    <property type="entry name" value="DNA_glycosylase"/>
</dbReference>
<evidence type="ECO:0000256" key="3">
    <source>
        <dbReference type="ARBA" id="ARBA00008343"/>
    </source>
</evidence>
<comment type="cofactor">
    <cofactor evidence="14">
        <name>[4Fe-4S] cluster</name>
        <dbReference type="ChEBI" id="CHEBI:49883"/>
    </cofactor>
    <text evidence="14">Binds 1 [4Fe-4S] cluster.</text>
</comment>
<comment type="similarity">
    <text evidence="3 14">Belongs to the Nth/MutY family.</text>
</comment>
<evidence type="ECO:0000313" key="16">
    <source>
        <dbReference type="EMBL" id="KMT66015.1"/>
    </source>
</evidence>
<dbReference type="GO" id="GO:0000701">
    <property type="term" value="F:purine-specific mismatch base pair DNA N-glycosylase activity"/>
    <property type="evidence" value="ECO:0007669"/>
    <property type="project" value="UniProtKB-EC"/>
</dbReference>
<dbReference type="PANTHER" id="PTHR42944">
    <property type="entry name" value="ADENINE DNA GLYCOSYLASE"/>
    <property type="match status" value="1"/>
</dbReference>
<keyword evidence="10 14" id="KW-0408">Iron</keyword>
<evidence type="ECO:0000313" key="17">
    <source>
        <dbReference type="Proteomes" id="UP000037600"/>
    </source>
</evidence>
<dbReference type="FunFam" id="1.10.340.30:FF:000002">
    <property type="entry name" value="Adenine DNA glycosylase"/>
    <property type="match status" value="1"/>
</dbReference>
<dbReference type="STRING" id="1513271.XM47_06065"/>
<evidence type="ECO:0000256" key="9">
    <source>
        <dbReference type="ARBA" id="ARBA00022801"/>
    </source>
</evidence>
<dbReference type="AlphaFoldDB" id="A0A0J8GTD5"/>
<evidence type="ECO:0000256" key="1">
    <source>
        <dbReference type="ARBA" id="ARBA00000843"/>
    </source>
</evidence>
<dbReference type="InterPro" id="IPR029119">
    <property type="entry name" value="MutY_C"/>
</dbReference>
<dbReference type="InterPro" id="IPR015797">
    <property type="entry name" value="NUDIX_hydrolase-like_dom_sf"/>
</dbReference>
<reference evidence="16 17" key="1">
    <citation type="submission" date="2015-04" db="EMBL/GenBank/DDBJ databases">
        <title>Draft Genome Sequence of the Novel Agar-Digesting Marine Bacterium Q1.</title>
        <authorList>
            <person name="Li Y."/>
            <person name="Li D."/>
            <person name="Chen G."/>
            <person name="Du Z."/>
        </authorList>
    </citation>
    <scope>NUCLEOTIDE SEQUENCE [LARGE SCALE GENOMIC DNA]</scope>
    <source>
        <strain evidence="16 17">Q1</strain>
    </source>
</reference>
<proteinExistence type="inferred from homology"/>
<evidence type="ECO:0000256" key="11">
    <source>
        <dbReference type="ARBA" id="ARBA00023014"/>
    </source>
</evidence>
<keyword evidence="9" id="KW-0378">Hydrolase</keyword>
<dbReference type="OrthoDB" id="9802365at2"/>
<comment type="function">
    <text evidence="2">Adenine glycosylase active on G-A mispairs. MutY also corrects error-prone DNA synthesis past GO lesions which are due to the oxidatively damaged form of guanine: 7,8-dihydro-8-oxoguanine (8-oxo-dGTP).</text>
</comment>
<evidence type="ECO:0000256" key="12">
    <source>
        <dbReference type="ARBA" id="ARBA00023204"/>
    </source>
</evidence>
<comment type="catalytic activity">
    <reaction evidence="1 14">
        <text>Hydrolyzes free adenine bases from 7,8-dihydro-8-oxoguanine:adenine mismatched double-stranded DNA, leaving an apurinic site.</text>
        <dbReference type="EC" id="3.2.2.31"/>
    </reaction>
</comment>
<dbReference type="FunFam" id="1.10.1670.10:FF:000002">
    <property type="entry name" value="Adenine DNA glycosylase"/>
    <property type="match status" value="1"/>
</dbReference>
<dbReference type="InterPro" id="IPR004035">
    <property type="entry name" value="Endouclease-III_FeS-bd_BS"/>
</dbReference>
<evidence type="ECO:0000256" key="4">
    <source>
        <dbReference type="ARBA" id="ARBA00012045"/>
    </source>
</evidence>
<dbReference type="GO" id="GO:0051539">
    <property type="term" value="F:4 iron, 4 sulfur cluster binding"/>
    <property type="evidence" value="ECO:0007669"/>
    <property type="project" value="UniProtKB-UniRule"/>
</dbReference>
<protein>
    <recommendedName>
        <fullName evidence="5 14">Adenine DNA glycosylase</fullName>
        <ecNumber evidence="4 14">3.2.2.31</ecNumber>
    </recommendedName>
</protein>
<keyword evidence="7" id="KW-0479">Metal-binding</keyword>
<accession>A0A0J8GTD5</accession>
<dbReference type="InterPro" id="IPR005760">
    <property type="entry name" value="A/G_AdeGlyc_MutY"/>
</dbReference>
<dbReference type="Pfam" id="PF00633">
    <property type="entry name" value="HHH"/>
    <property type="match status" value="1"/>
</dbReference>
<organism evidence="16 17">
    <name type="scientific">Catenovulum maritimum</name>
    <dbReference type="NCBI Taxonomy" id="1513271"/>
    <lineage>
        <taxon>Bacteria</taxon>
        <taxon>Pseudomonadati</taxon>
        <taxon>Pseudomonadota</taxon>
        <taxon>Gammaproteobacteria</taxon>
        <taxon>Alteromonadales</taxon>
        <taxon>Alteromonadaceae</taxon>
        <taxon>Catenovulum</taxon>
    </lineage>
</organism>
<dbReference type="InterPro" id="IPR044298">
    <property type="entry name" value="MIG/MutY"/>
</dbReference>
<dbReference type="Gene3D" id="1.10.1670.10">
    <property type="entry name" value="Helix-hairpin-Helix base-excision DNA repair enzymes (C-terminal)"/>
    <property type="match status" value="1"/>
</dbReference>
<dbReference type="GO" id="GO:0034039">
    <property type="term" value="F:8-oxo-7,8-dihydroguanine DNA N-glycosylase activity"/>
    <property type="evidence" value="ECO:0007669"/>
    <property type="project" value="TreeGrafter"/>
</dbReference>
<evidence type="ECO:0000256" key="6">
    <source>
        <dbReference type="ARBA" id="ARBA00022485"/>
    </source>
</evidence>
<dbReference type="GO" id="GO:0006298">
    <property type="term" value="P:mismatch repair"/>
    <property type="evidence" value="ECO:0007669"/>
    <property type="project" value="TreeGrafter"/>
</dbReference>
<dbReference type="InterPro" id="IPR003265">
    <property type="entry name" value="HhH-GPD_domain"/>
</dbReference>
<dbReference type="PANTHER" id="PTHR42944:SF1">
    <property type="entry name" value="ADENINE DNA GLYCOSYLASE"/>
    <property type="match status" value="1"/>
</dbReference>
<evidence type="ECO:0000256" key="7">
    <source>
        <dbReference type="ARBA" id="ARBA00022723"/>
    </source>
</evidence>
<dbReference type="EMBL" id="LAZL01000007">
    <property type="protein sequence ID" value="KMT66015.1"/>
    <property type="molecule type" value="Genomic_DNA"/>
</dbReference>
<dbReference type="RefSeq" id="WP_048690759.1">
    <property type="nucleotide sequence ID" value="NZ_KQ130485.1"/>
</dbReference>
<dbReference type="GO" id="GO:0035485">
    <property type="term" value="F:adenine/guanine mispair binding"/>
    <property type="evidence" value="ECO:0007669"/>
    <property type="project" value="TreeGrafter"/>
</dbReference>
<keyword evidence="11" id="KW-0411">Iron-sulfur</keyword>
<evidence type="ECO:0000256" key="2">
    <source>
        <dbReference type="ARBA" id="ARBA00002933"/>
    </source>
</evidence>
<dbReference type="Pfam" id="PF00730">
    <property type="entry name" value="HhH-GPD"/>
    <property type="match status" value="1"/>
</dbReference>
<dbReference type="GO" id="GO:0032357">
    <property type="term" value="F:oxidized purine DNA binding"/>
    <property type="evidence" value="ECO:0007669"/>
    <property type="project" value="TreeGrafter"/>
</dbReference>
<dbReference type="GO" id="GO:0006284">
    <property type="term" value="P:base-excision repair"/>
    <property type="evidence" value="ECO:0007669"/>
    <property type="project" value="UniProtKB-UniRule"/>
</dbReference>
<evidence type="ECO:0000256" key="14">
    <source>
        <dbReference type="RuleBase" id="RU365096"/>
    </source>
</evidence>
<dbReference type="Gene3D" id="3.90.79.10">
    <property type="entry name" value="Nucleoside Triphosphate Pyrophosphohydrolase"/>
    <property type="match status" value="1"/>
</dbReference>
<keyword evidence="12" id="KW-0234">DNA repair</keyword>
<dbReference type="SUPFAM" id="SSF48150">
    <property type="entry name" value="DNA-glycosylase"/>
    <property type="match status" value="1"/>
</dbReference>
<evidence type="ECO:0000256" key="5">
    <source>
        <dbReference type="ARBA" id="ARBA00022023"/>
    </source>
</evidence>
<dbReference type="CDD" id="cd00056">
    <property type="entry name" value="ENDO3c"/>
    <property type="match status" value="1"/>
</dbReference>
<dbReference type="Pfam" id="PF14815">
    <property type="entry name" value="NUDIX_4"/>
    <property type="match status" value="1"/>
</dbReference>
<dbReference type="CDD" id="cd03431">
    <property type="entry name" value="NUDIX_DNA_Glycosylase_C-MutY"/>
    <property type="match status" value="1"/>
</dbReference>
<dbReference type="GO" id="GO:0046872">
    <property type="term" value="F:metal ion binding"/>
    <property type="evidence" value="ECO:0007669"/>
    <property type="project" value="UniProtKB-UniRule"/>
</dbReference>
<evidence type="ECO:0000256" key="10">
    <source>
        <dbReference type="ARBA" id="ARBA00023004"/>
    </source>
</evidence>
<evidence type="ECO:0000256" key="8">
    <source>
        <dbReference type="ARBA" id="ARBA00022763"/>
    </source>
</evidence>
<dbReference type="EC" id="3.2.2.31" evidence="4 14"/>
<dbReference type="NCBIfam" id="NF008132">
    <property type="entry name" value="PRK10880.1"/>
    <property type="match status" value="1"/>
</dbReference>